<dbReference type="EC" id="1.1.1.49" evidence="6"/>
<dbReference type="SUPFAM" id="SSF51735">
    <property type="entry name" value="NAD(P)-binding Rossmann-fold domains"/>
    <property type="match status" value="1"/>
</dbReference>
<dbReference type="PRINTS" id="PR00079">
    <property type="entry name" value="G6PDHDRGNASE"/>
</dbReference>
<evidence type="ECO:0000256" key="2">
    <source>
        <dbReference type="ARBA" id="ARBA00022526"/>
    </source>
</evidence>
<protein>
    <recommendedName>
        <fullName evidence="6">Glucose-6-phosphate 1-dehydrogenase</fullName>
        <shortName evidence="6">G6PD</shortName>
        <ecNumber evidence="6">1.1.1.49</ecNumber>
    </recommendedName>
</protein>
<evidence type="ECO:0000256" key="3">
    <source>
        <dbReference type="ARBA" id="ARBA00022857"/>
    </source>
</evidence>
<evidence type="ECO:0000256" key="6">
    <source>
        <dbReference type="HAMAP-Rule" id="MF_00966"/>
    </source>
</evidence>
<dbReference type="NCBIfam" id="TIGR00871">
    <property type="entry name" value="zwf"/>
    <property type="match status" value="1"/>
</dbReference>
<dbReference type="GO" id="GO:0006006">
    <property type="term" value="P:glucose metabolic process"/>
    <property type="evidence" value="ECO:0007669"/>
    <property type="project" value="UniProtKB-KW"/>
</dbReference>
<dbReference type="HAMAP" id="MF_00966">
    <property type="entry name" value="G6PD"/>
    <property type="match status" value="1"/>
</dbReference>
<dbReference type="EMBL" id="LFZW01000001">
    <property type="protein sequence ID" value="KMY50820.1"/>
    <property type="molecule type" value="Genomic_DNA"/>
</dbReference>
<gene>
    <name evidence="6" type="primary">zwf</name>
    <name evidence="9" type="ORF">AC625_15920</name>
</gene>
<feature type="binding site" evidence="6">
    <location>
        <position position="218"/>
    </location>
    <ligand>
        <name>substrate</name>
    </ligand>
</feature>
<organism evidence="9 10">
    <name type="scientific">Peribacillus loiseleuriae</name>
    <dbReference type="NCBI Taxonomy" id="1679170"/>
    <lineage>
        <taxon>Bacteria</taxon>
        <taxon>Bacillati</taxon>
        <taxon>Bacillota</taxon>
        <taxon>Bacilli</taxon>
        <taxon>Bacillales</taxon>
        <taxon>Bacillaceae</taxon>
        <taxon>Peribacillus</taxon>
    </lineage>
</organism>
<evidence type="ECO:0000313" key="9">
    <source>
        <dbReference type="EMBL" id="KMY50820.1"/>
    </source>
</evidence>
<dbReference type="PANTHER" id="PTHR23429">
    <property type="entry name" value="GLUCOSE-6-PHOSPHATE 1-DEHYDROGENASE G6PD"/>
    <property type="match status" value="1"/>
</dbReference>
<dbReference type="Proteomes" id="UP000037146">
    <property type="component" value="Unassembled WGS sequence"/>
</dbReference>
<feature type="binding site" evidence="6">
    <location>
        <position position="342"/>
    </location>
    <ligand>
        <name>substrate</name>
    </ligand>
</feature>
<dbReference type="InterPro" id="IPR001282">
    <property type="entry name" value="G6P_DH"/>
</dbReference>
<comment type="catalytic activity">
    <reaction evidence="6">
        <text>D-glucose 6-phosphate + NADP(+) = 6-phospho-D-glucono-1,5-lactone + NADPH + H(+)</text>
        <dbReference type="Rhea" id="RHEA:15841"/>
        <dbReference type="ChEBI" id="CHEBI:15378"/>
        <dbReference type="ChEBI" id="CHEBI:57783"/>
        <dbReference type="ChEBI" id="CHEBI:57955"/>
        <dbReference type="ChEBI" id="CHEBI:58349"/>
        <dbReference type="ChEBI" id="CHEBI:61548"/>
        <dbReference type="EC" id="1.1.1.49"/>
    </reaction>
</comment>
<dbReference type="Gene3D" id="3.40.50.720">
    <property type="entry name" value="NAD(P)-binding Rossmann-like Domain"/>
    <property type="match status" value="1"/>
</dbReference>
<keyword evidence="10" id="KW-1185">Reference proteome</keyword>
<comment type="pathway">
    <text evidence="1 6">Carbohydrate degradation; pentose phosphate pathway; D-ribulose 5-phosphate from D-glucose 6-phosphate (oxidative stage): step 1/3.</text>
</comment>
<keyword evidence="3 6" id="KW-0521">NADP</keyword>
<evidence type="ECO:0000313" key="10">
    <source>
        <dbReference type="Proteomes" id="UP000037146"/>
    </source>
</evidence>
<dbReference type="GO" id="GO:0050661">
    <property type="term" value="F:NADP binding"/>
    <property type="evidence" value="ECO:0007669"/>
    <property type="project" value="UniProtKB-UniRule"/>
</dbReference>
<dbReference type="PANTHER" id="PTHR23429:SF0">
    <property type="entry name" value="GLUCOSE-6-PHOSPHATE 1-DEHYDROGENASE"/>
    <property type="match status" value="1"/>
</dbReference>
<evidence type="ECO:0000259" key="8">
    <source>
        <dbReference type="Pfam" id="PF02781"/>
    </source>
</evidence>
<dbReference type="SUPFAM" id="SSF55347">
    <property type="entry name" value="Glyceraldehyde-3-phosphate dehydrogenase-like, C-terminal domain"/>
    <property type="match status" value="1"/>
</dbReference>
<evidence type="ECO:0000256" key="1">
    <source>
        <dbReference type="ARBA" id="ARBA00004937"/>
    </source>
</evidence>
<dbReference type="InterPro" id="IPR022674">
    <property type="entry name" value="G6P_DH_NAD-bd"/>
</dbReference>
<feature type="domain" description="Glucose-6-phosphate dehydrogenase C-terminal" evidence="8">
    <location>
        <begin position="192"/>
        <end position="484"/>
    </location>
</feature>
<keyword evidence="4 6" id="KW-0560">Oxidoreductase</keyword>
<dbReference type="GO" id="GO:0009051">
    <property type="term" value="P:pentose-phosphate shunt, oxidative branch"/>
    <property type="evidence" value="ECO:0007669"/>
    <property type="project" value="TreeGrafter"/>
</dbReference>
<dbReference type="STRING" id="1679170.AC625_15920"/>
<feature type="binding site" evidence="6">
    <location>
        <position position="347"/>
    </location>
    <ligand>
        <name>substrate</name>
    </ligand>
</feature>
<feature type="domain" description="Glucose-6-phosphate dehydrogenase NAD-binding" evidence="7">
    <location>
        <begin position="7"/>
        <end position="189"/>
    </location>
</feature>
<feature type="binding site" evidence="6">
    <location>
        <position position="44"/>
    </location>
    <ligand>
        <name>NADP(+)</name>
        <dbReference type="ChEBI" id="CHEBI:58349"/>
    </ligand>
</feature>
<feature type="binding site" evidence="6">
    <location>
        <position position="180"/>
    </location>
    <ligand>
        <name>substrate</name>
    </ligand>
</feature>
<dbReference type="PIRSF" id="PIRSF000110">
    <property type="entry name" value="G6PD"/>
    <property type="match status" value="1"/>
</dbReference>
<dbReference type="GO" id="GO:0005829">
    <property type="term" value="C:cytosol"/>
    <property type="evidence" value="ECO:0007669"/>
    <property type="project" value="TreeGrafter"/>
</dbReference>
<dbReference type="GO" id="GO:0004345">
    <property type="term" value="F:glucose-6-phosphate dehydrogenase activity"/>
    <property type="evidence" value="ECO:0007669"/>
    <property type="project" value="UniProtKB-UniRule"/>
</dbReference>
<dbReference type="InterPro" id="IPR022675">
    <property type="entry name" value="G6P_DH_C"/>
</dbReference>
<dbReference type="Gene3D" id="3.30.360.10">
    <property type="entry name" value="Dihydrodipicolinate Reductase, domain 2"/>
    <property type="match status" value="1"/>
</dbReference>
<feature type="binding site" evidence="6">
    <location>
        <position position="150"/>
    </location>
    <ligand>
        <name>NADP(+)</name>
        <dbReference type="ChEBI" id="CHEBI:58349"/>
    </ligand>
</feature>
<dbReference type="PATRIC" id="fig|1679170.3.peg.3625"/>
<feature type="binding site" evidence="6">
    <location>
        <position position="184"/>
    </location>
    <ligand>
        <name>substrate</name>
    </ligand>
</feature>
<comment type="similarity">
    <text evidence="6">Belongs to the glucose-6-phosphate dehydrogenase family.</text>
</comment>
<evidence type="ECO:0000259" key="7">
    <source>
        <dbReference type="Pfam" id="PF00479"/>
    </source>
</evidence>
<comment type="function">
    <text evidence="6">Catalyzes the oxidation of glucose 6-phosphate to 6-phosphogluconolactone.</text>
</comment>
<dbReference type="OrthoDB" id="9802739at2"/>
<keyword evidence="5 6" id="KW-0119">Carbohydrate metabolism</keyword>
<dbReference type="InterPro" id="IPR036291">
    <property type="entry name" value="NAD(P)-bd_dom_sf"/>
</dbReference>
<reference evidence="10" key="1">
    <citation type="submission" date="2015-07" db="EMBL/GenBank/DDBJ databases">
        <title>Genome sequencing project for genomic taxonomy and phylogenomics of Bacillus-like bacteria.</title>
        <authorList>
            <person name="Liu B."/>
            <person name="Wang J."/>
            <person name="Zhu Y."/>
            <person name="Liu G."/>
            <person name="Chen Q."/>
            <person name="Chen Z."/>
            <person name="Lan J."/>
            <person name="Che J."/>
            <person name="Ge C."/>
            <person name="Shi H."/>
            <person name="Pan Z."/>
            <person name="Liu X."/>
        </authorList>
    </citation>
    <scope>NUCLEOTIDE SEQUENCE [LARGE SCALE GENOMIC DNA]</scope>
    <source>
        <strain evidence="10">FJAT-27997</strain>
    </source>
</reference>
<feature type="binding site" evidence="6">
    <location>
        <begin position="10"/>
        <end position="17"/>
    </location>
    <ligand>
        <name>NADP(+)</name>
        <dbReference type="ChEBI" id="CHEBI:58349"/>
    </ligand>
</feature>
<evidence type="ECO:0000256" key="5">
    <source>
        <dbReference type="ARBA" id="ARBA00023277"/>
    </source>
</evidence>
<evidence type="ECO:0000256" key="4">
    <source>
        <dbReference type="ARBA" id="ARBA00023002"/>
    </source>
</evidence>
<accession>A0A0K9GVZ9</accession>
<dbReference type="AlphaFoldDB" id="A0A0K9GVZ9"/>
<dbReference type="UniPathway" id="UPA00115">
    <property type="reaction ID" value="UER00408"/>
</dbReference>
<sequence length="499" mass="57442">MESMTFVLFGSTGDLAKRKIFPALYNLYAEQKMPQKISIIAVGRKEMSDSDLQAYVKRSLQTFSRSIIDDETSLADFLNAFRYSQFDATKMEDYQSLRDLVEQREKELHIPENRMFYLSVGPEFFDLIALNIKESGLGSTKGWKRLIIEKPFGHDLESARLLNANLTKAFEEEEIYRIDHYLGKPMVQNLEALEFANPVLQTLWNNQHIANVQITASETVGVEERAGYYDKSGALRDMFQNHMLQMLMMTAMRKPNRISATDIRNEKRKVMESLRPLTKEEVGLHIIRGQYTSGKMGGEPVKSYLEEPGINPTSMNDTFIAAELWIDNSFWSGVPFYIRTGKRMKEKSTRIVIEFKDSSQDLYKDQHEQVAPNLLIIEINPNENVTLQLNSKHPMTGEVEPIKVNFTSNNKDVPEAYERLIYDAFRGDSTFFAHWNEVELAWEWVQPIIDAFSEGSVPLAHYESGSYGPKEADQLLQNTGFKWWLDEETVDSKKEAVLV</sequence>
<comment type="caution">
    <text evidence="9">The sequence shown here is derived from an EMBL/GenBank/DDBJ whole genome shotgun (WGS) entry which is preliminary data.</text>
</comment>
<feature type="active site" description="Proton acceptor" evidence="6">
    <location>
        <position position="242"/>
    </location>
</feature>
<dbReference type="Pfam" id="PF00479">
    <property type="entry name" value="G6PD_N"/>
    <property type="match status" value="1"/>
</dbReference>
<dbReference type="Pfam" id="PF02781">
    <property type="entry name" value="G6PD_C"/>
    <property type="match status" value="1"/>
</dbReference>
<dbReference type="RefSeq" id="WP_049682173.1">
    <property type="nucleotide sequence ID" value="NZ_LFZW01000001.1"/>
</dbReference>
<feature type="binding site" evidence="6">
    <location>
        <position position="237"/>
    </location>
    <ligand>
        <name>substrate</name>
    </ligand>
</feature>
<name>A0A0K9GVZ9_9BACI</name>
<proteinExistence type="inferred from homology"/>
<keyword evidence="2 6" id="KW-0313">Glucose metabolism</keyword>
<comment type="caution">
    <text evidence="6">Lacks conserved residue(s) required for the propagation of feature annotation.</text>
</comment>